<dbReference type="Proteomes" id="UP000000768">
    <property type="component" value="Chromosome 7"/>
</dbReference>
<evidence type="ECO:0000313" key="2">
    <source>
        <dbReference type="Proteomes" id="UP000000768"/>
    </source>
</evidence>
<dbReference type="InterPro" id="IPR027417">
    <property type="entry name" value="P-loop_NTPase"/>
</dbReference>
<accession>A0A1B6PGL3</accession>
<dbReference type="OrthoDB" id="10255969at2759"/>
<evidence type="ECO:0008006" key="3">
    <source>
        <dbReference type="Google" id="ProtNLM"/>
    </source>
</evidence>
<proteinExistence type="predicted"/>
<dbReference type="STRING" id="4558.A0A1B6PGL3"/>
<name>A0A1B6PGL3_SORBI</name>
<dbReference type="Gene3D" id="3.40.50.300">
    <property type="entry name" value="P-loop containing nucleotide triphosphate hydrolases"/>
    <property type="match status" value="1"/>
</dbReference>
<reference evidence="1 2" key="1">
    <citation type="journal article" date="2009" name="Nature">
        <title>The Sorghum bicolor genome and the diversification of grasses.</title>
        <authorList>
            <person name="Paterson A.H."/>
            <person name="Bowers J.E."/>
            <person name="Bruggmann R."/>
            <person name="Dubchak I."/>
            <person name="Grimwood J."/>
            <person name="Gundlach H."/>
            <person name="Haberer G."/>
            <person name="Hellsten U."/>
            <person name="Mitros T."/>
            <person name="Poliakov A."/>
            <person name="Schmutz J."/>
            <person name="Spannagl M."/>
            <person name="Tang H."/>
            <person name="Wang X."/>
            <person name="Wicker T."/>
            <person name="Bharti A.K."/>
            <person name="Chapman J."/>
            <person name="Feltus F.A."/>
            <person name="Gowik U."/>
            <person name="Grigoriev I.V."/>
            <person name="Lyons E."/>
            <person name="Maher C.A."/>
            <person name="Martis M."/>
            <person name="Narechania A."/>
            <person name="Otillar R.P."/>
            <person name="Penning B.W."/>
            <person name="Salamov A.A."/>
            <person name="Wang Y."/>
            <person name="Zhang L."/>
            <person name="Carpita N.C."/>
            <person name="Freeling M."/>
            <person name="Gingle A.R."/>
            <person name="Hash C.T."/>
            <person name="Keller B."/>
            <person name="Klein P."/>
            <person name="Kresovich S."/>
            <person name="McCann M.C."/>
            <person name="Ming R."/>
            <person name="Peterson D.G."/>
            <person name="Mehboob-ur-Rahman"/>
            <person name="Ware D."/>
            <person name="Westhoff P."/>
            <person name="Mayer K.F."/>
            <person name="Messing J."/>
            <person name="Rokhsar D.S."/>
        </authorList>
    </citation>
    <scope>NUCLEOTIDE SEQUENCE [LARGE SCALE GENOMIC DNA]</scope>
    <source>
        <strain evidence="2">cv. BTx623</strain>
    </source>
</reference>
<reference evidence="2" key="2">
    <citation type="journal article" date="2018" name="Plant J.">
        <title>The Sorghum bicolor reference genome: improved assembly, gene annotations, a transcriptome atlas, and signatures of genome organization.</title>
        <authorList>
            <person name="McCormick R.F."/>
            <person name="Truong S.K."/>
            <person name="Sreedasyam A."/>
            <person name="Jenkins J."/>
            <person name="Shu S."/>
            <person name="Sims D."/>
            <person name="Kennedy M."/>
            <person name="Amirebrahimi M."/>
            <person name="Weers B.D."/>
            <person name="McKinley B."/>
            <person name="Mattison A."/>
            <person name="Morishige D.T."/>
            <person name="Grimwood J."/>
            <person name="Schmutz J."/>
            <person name="Mullet J.E."/>
        </authorList>
    </citation>
    <scope>NUCLEOTIDE SEQUENCE [LARGE SCALE GENOMIC DNA]</scope>
    <source>
        <strain evidence="2">cv. BTx623</strain>
    </source>
</reference>
<keyword evidence="2" id="KW-1185">Reference proteome</keyword>
<organism evidence="1 2">
    <name type="scientific">Sorghum bicolor</name>
    <name type="common">Sorghum</name>
    <name type="synonym">Sorghum vulgare</name>
    <dbReference type="NCBI Taxonomy" id="4558"/>
    <lineage>
        <taxon>Eukaryota</taxon>
        <taxon>Viridiplantae</taxon>
        <taxon>Streptophyta</taxon>
        <taxon>Embryophyta</taxon>
        <taxon>Tracheophyta</taxon>
        <taxon>Spermatophyta</taxon>
        <taxon>Magnoliopsida</taxon>
        <taxon>Liliopsida</taxon>
        <taxon>Poales</taxon>
        <taxon>Poaceae</taxon>
        <taxon>PACMAD clade</taxon>
        <taxon>Panicoideae</taxon>
        <taxon>Andropogonodae</taxon>
        <taxon>Andropogoneae</taxon>
        <taxon>Sorghinae</taxon>
        <taxon>Sorghum</taxon>
    </lineage>
</organism>
<dbReference type="EMBL" id="CM000766">
    <property type="protein sequence ID" value="KXG24757.1"/>
    <property type="molecule type" value="Genomic_DNA"/>
</dbReference>
<gene>
    <name evidence="1" type="ORF">SORBI_3007G082200</name>
</gene>
<dbReference type="Gramene" id="KXG24757">
    <property type="protein sequence ID" value="KXG24757"/>
    <property type="gene ID" value="SORBI_3007G082200"/>
</dbReference>
<evidence type="ECO:0000313" key="1">
    <source>
        <dbReference type="EMBL" id="KXG24757.1"/>
    </source>
</evidence>
<dbReference type="AlphaFoldDB" id="A0A1B6PGL3"/>
<protein>
    <recommendedName>
        <fullName evidence="3">ABC transporter domain-containing protein</fullName>
    </recommendedName>
</protein>
<dbReference type="SUPFAM" id="SSF52540">
    <property type="entry name" value="P-loop containing nucleoside triphosphate hydrolases"/>
    <property type="match status" value="1"/>
</dbReference>
<dbReference type="InParanoid" id="A0A1B6PGL3"/>
<sequence>MAMGVLMKPRLLILNEPTTGLDSASTLQGLMRDAGRTIIASSHQLRCKEDQRVEQRELALRCIMESMCIAMYITELSNKMQSCLVSVTLVAEMATREACRECWCYPND</sequence>